<organism evidence="5 6">
    <name type="scientific">Pseudonocardia ammonioxydans</name>
    <dbReference type="NCBI Taxonomy" id="260086"/>
    <lineage>
        <taxon>Bacteria</taxon>
        <taxon>Bacillati</taxon>
        <taxon>Actinomycetota</taxon>
        <taxon>Actinomycetes</taxon>
        <taxon>Pseudonocardiales</taxon>
        <taxon>Pseudonocardiaceae</taxon>
        <taxon>Pseudonocardia</taxon>
    </lineage>
</organism>
<dbReference type="PANTHER" id="PTHR46796">
    <property type="entry name" value="HTH-TYPE TRANSCRIPTIONAL ACTIVATOR RHAS-RELATED"/>
    <property type="match status" value="1"/>
</dbReference>
<protein>
    <submittedName>
        <fullName evidence="5">Transcriptional regulator, AraC family</fullName>
    </submittedName>
</protein>
<dbReference type="InterPro" id="IPR018062">
    <property type="entry name" value="HTH_AraC-typ_CS"/>
</dbReference>
<dbReference type="InterPro" id="IPR009057">
    <property type="entry name" value="Homeodomain-like_sf"/>
</dbReference>
<dbReference type="PANTHER" id="PTHR46796:SF6">
    <property type="entry name" value="ARAC SUBFAMILY"/>
    <property type="match status" value="1"/>
</dbReference>
<dbReference type="Proteomes" id="UP000199614">
    <property type="component" value="Unassembled WGS sequence"/>
</dbReference>
<keyword evidence="1" id="KW-0805">Transcription regulation</keyword>
<dbReference type="InterPro" id="IPR050204">
    <property type="entry name" value="AraC_XylS_family_regulators"/>
</dbReference>
<dbReference type="EMBL" id="FOUY01000004">
    <property type="protein sequence ID" value="SFM88478.1"/>
    <property type="molecule type" value="Genomic_DNA"/>
</dbReference>
<name>A0A1I4UHP7_PSUAM</name>
<dbReference type="InterPro" id="IPR035418">
    <property type="entry name" value="AraC-bd_2"/>
</dbReference>
<keyword evidence="2" id="KW-0238">DNA-binding</keyword>
<accession>A0A1I4UHP7</accession>
<evidence type="ECO:0000313" key="5">
    <source>
        <dbReference type="EMBL" id="SFM88478.1"/>
    </source>
</evidence>
<dbReference type="RefSeq" id="WP_177238293.1">
    <property type="nucleotide sequence ID" value="NZ_FOUY01000004.1"/>
</dbReference>
<sequence>MVLVPGSAPVASRTRRCDEWREALRHDFVALDVAPDRRRGGAFAGSVHSATLAHLQVSEVSSVPQVCRRTPQLASRDDRRFLQVGLLTRGTAVLEQDGRRAVLHPGQLALYETDRPFSWMCTADWGLQVFTWPRESIDLAPGASAAATAHRLDARYSGLGRIVAGVLRELTDIPALSSAGAARLADETGGLVATLAGELAGTAGSPPGTERSRDELRDRVERYIAEHLADPELGVRSIADAHFVSVRQLHRLFAATGESVTRRIRRERLERARRDLADPRFADVPVGRIARCHGFTDAAGFSRAFRATYGRAPSAHRPGC</sequence>
<evidence type="ECO:0000256" key="3">
    <source>
        <dbReference type="ARBA" id="ARBA00023163"/>
    </source>
</evidence>
<dbReference type="STRING" id="260086.SAMN05216207_1004104"/>
<dbReference type="SUPFAM" id="SSF46689">
    <property type="entry name" value="Homeodomain-like"/>
    <property type="match status" value="1"/>
</dbReference>
<keyword evidence="3" id="KW-0804">Transcription</keyword>
<evidence type="ECO:0000259" key="4">
    <source>
        <dbReference type="PROSITE" id="PS01124"/>
    </source>
</evidence>
<dbReference type="PROSITE" id="PS00041">
    <property type="entry name" value="HTH_ARAC_FAMILY_1"/>
    <property type="match status" value="1"/>
</dbReference>
<dbReference type="AlphaFoldDB" id="A0A1I4UHP7"/>
<reference evidence="5 6" key="1">
    <citation type="submission" date="2016-10" db="EMBL/GenBank/DDBJ databases">
        <authorList>
            <person name="de Groot N.N."/>
        </authorList>
    </citation>
    <scope>NUCLEOTIDE SEQUENCE [LARGE SCALE GENOMIC DNA]</scope>
    <source>
        <strain evidence="5 6">CGMCC 4.1877</strain>
    </source>
</reference>
<dbReference type="SMART" id="SM00342">
    <property type="entry name" value="HTH_ARAC"/>
    <property type="match status" value="1"/>
</dbReference>
<dbReference type="Gene3D" id="1.10.10.60">
    <property type="entry name" value="Homeodomain-like"/>
    <property type="match status" value="1"/>
</dbReference>
<keyword evidence="6" id="KW-1185">Reference proteome</keyword>
<proteinExistence type="predicted"/>
<evidence type="ECO:0000313" key="6">
    <source>
        <dbReference type="Proteomes" id="UP000199614"/>
    </source>
</evidence>
<dbReference type="Pfam" id="PF12833">
    <property type="entry name" value="HTH_18"/>
    <property type="match status" value="1"/>
</dbReference>
<feature type="domain" description="HTH araC/xylS-type" evidence="4">
    <location>
        <begin position="218"/>
        <end position="319"/>
    </location>
</feature>
<dbReference type="GO" id="GO:0043565">
    <property type="term" value="F:sequence-specific DNA binding"/>
    <property type="evidence" value="ECO:0007669"/>
    <property type="project" value="InterPro"/>
</dbReference>
<dbReference type="Pfam" id="PF14525">
    <property type="entry name" value="AraC_binding_2"/>
    <property type="match status" value="1"/>
</dbReference>
<dbReference type="InterPro" id="IPR018060">
    <property type="entry name" value="HTH_AraC"/>
</dbReference>
<dbReference type="PROSITE" id="PS01124">
    <property type="entry name" value="HTH_ARAC_FAMILY_2"/>
    <property type="match status" value="1"/>
</dbReference>
<evidence type="ECO:0000256" key="1">
    <source>
        <dbReference type="ARBA" id="ARBA00023015"/>
    </source>
</evidence>
<gene>
    <name evidence="5" type="ORF">SAMN05216207_1004104</name>
</gene>
<dbReference type="GO" id="GO:0003700">
    <property type="term" value="F:DNA-binding transcription factor activity"/>
    <property type="evidence" value="ECO:0007669"/>
    <property type="project" value="InterPro"/>
</dbReference>
<evidence type="ECO:0000256" key="2">
    <source>
        <dbReference type="ARBA" id="ARBA00023125"/>
    </source>
</evidence>